<keyword evidence="2" id="KW-1185">Reference proteome</keyword>
<organism evidence="1 2">
    <name type="scientific">Armatimonas rosea</name>
    <dbReference type="NCBI Taxonomy" id="685828"/>
    <lineage>
        <taxon>Bacteria</taxon>
        <taxon>Bacillati</taxon>
        <taxon>Armatimonadota</taxon>
        <taxon>Armatimonadia</taxon>
        <taxon>Armatimonadales</taxon>
        <taxon>Armatimonadaceae</taxon>
        <taxon>Armatimonas</taxon>
    </lineage>
</organism>
<proteinExistence type="predicted"/>
<evidence type="ECO:0000313" key="1">
    <source>
        <dbReference type="EMBL" id="MBB6049811.1"/>
    </source>
</evidence>
<reference evidence="1 2" key="1">
    <citation type="submission" date="2020-08" db="EMBL/GenBank/DDBJ databases">
        <title>Genomic Encyclopedia of Type Strains, Phase IV (KMG-IV): sequencing the most valuable type-strain genomes for metagenomic binning, comparative biology and taxonomic classification.</title>
        <authorList>
            <person name="Goeker M."/>
        </authorList>
    </citation>
    <scope>NUCLEOTIDE SEQUENCE [LARGE SCALE GENOMIC DNA]</scope>
    <source>
        <strain evidence="1 2">DSM 23562</strain>
    </source>
</reference>
<accession>A0A7W9SNE2</accession>
<name>A0A7W9SNE2_ARMRO</name>
<dbReference type="Proteomes" id="UP000520814">
    <property type="component" value="Unassembled WGS sequence"/>
</dbReference>
<gene>
    <name evidence="1" type="ORF">HNQ39_001602</name>
</gene>
<protein>
    <submittedName>
        <fullName evidence="1">Uncharacterized protein</fullName>
    </submittedName>
</protein>
<dbReference type="EMBL" id="JACHGW010000002">
    <property type="protein sequence ID" value="MBB6049811.1"/>
    <property type="molecule type" value="Genomic_DNA"/>
</dbReference>
<comment type="caution">
    <text evidence="1">The sequence shown here is derived from an EMBL/GenBank/DDBJ whole genome shotgun (WGS) entry which is preliminary data.</text>
</comment>
<dbReference type="AlphaFoldDB" id="A0A7W9SNE2"/>
<evidence type="ECO:0000313" key="2">
    <source>
        <dbReference type="Proteomes" id="UP000520814"/>
    </source>
</evidence>
<sequence>MAQITPGIGTLNSLLYNTNANCYFHSKISPNMKL</sequence>